<dbReference type="Proteomes" id="UP000281128">
    <property type="component" value="Unassembled WGS sequence"/>
</dbReference>
<organism evidence="1 2">
    <name type="scientific">Roseovarius spongiae</name>
    <dbReference type="NCBI Taxonomy" id="2320272"/>
    <lineage>
        <taxon>Bacteria</taxon>
        <taxon>Pseudomonadati</taxon>
        <taxon>Pseudomonadota</taxon>
        <taxon>Alphaproteobacteria</taxon>
        <taxon>Rhodobacterales</taxon>
        <taxon>Roseobacteraceae</taxon>
        <taxon>Roseovarius</taxon>
    </lineage>
</organism>
<proteinExistence type="predicted"/>
<dbReference type="AlphaFoldDB" id="A0A3A8B330"/>
<name>A0A3A8B330_9RHOB</name>
<dbReference type="EMBL" id="RAPE01000002">
    <property type="protein sequence ID" value="RKF14722.1"/>
    <property type="molecule type" value="Genomic_DNA"/>
</dbReference>
<evidence type="ECO:0000313" key="2">
    <source>
        <dbReference type="Proteomes" id="UP000281128"/>
    </source>
</evidence>
<gene>
    <name evidence="1" type="ORF">D6850_07510</name>
</gene>
<accession>A0A3A8B330</accession>
<keyword evidence="2" id="KW-1185">Reference proteome</keyword>
<sequence>MSFVAACTVTQPAGTHVLSEAPVTGGGTFSSPGGISVALDIVNIGGKTGVCGVWAESESQSVMTRGRARDVVATGAVVLDGEAVANGLTFLRKVAPAPDYAGQTGNCVVSERDWRPGDDRRRATIVIPRQVVYRDIDGDWGATGGFVVWFRPGGPGAHPADPKPWD</sequence>
<protein>
    <submittedName>
        <fullName evidence="1">Uncharacterized protein</fullName>
    </submittedName>
</protein>
<reference evidence="1 2" key="1">
    <citation type="submission" date="2018-09" db="EMBL/GenBank/DDBJ databases">
        <title>Roseovarius spongiae sp. nov., isolated from a marine sponge.</title>
        <authorList>
            <person name="Zhuang L."/>
            <person name="Luo L."/>
        </authorList>
    </citation>
    <scope>NUCLEOTIDE SEQUENCE [LARGE SCALE GENOMIC DNA]</scope>
    <source>
        <strain evidence="1 2">HN-E21</strain>
    </source>
</reference>
<evidence type="ECO:0000313" key="1">
    <source>
        <dbReference type="EMBL" id="RKF14722.1"/>
    </source>
</evidence>
<comment type="caution">
    <text evidence="1">The sequence shown here is derived from an EMBL/GenBank/DDBJ whole genome shotgun (WGS) entry which is preliminary data.</text>
</comment>